<organism evidence="1 2">
    <name type="scientific">Kordia aestuariivivens</name>
    <dbReference type="NCBI Taxonomy" id="2759037"/>
    <lineage>
        <taxon>Bacteria</taxon>
        <taxon>Pseudomonadati</taxon>
        <taxon>Bacteroidota</taxon>
        <taxon>Flavobacteriia</taxon>
        <taxon>Flavobacteriales</taxon>
        <taxon>Flavobacteriaceae</taxon>
        <taxon>Kordia</taxon>
    </lineage>
</organism>
<protein>
    <submittedName>
        <fullName evidence="1">Uncharacterized protein</fullName>
    </submittedName>
</protein>
<name>A0ABR7QFF5_9FLAO</name>
<reference evidence="1 2" key="1">
    <citation type="submission" date="2020-07" db="EMBL/GenBank/DDBJ databases">
        <title>Description of Kordia aestuariivivens sp. nov., isolated from a tidal flat.</title>
        <authorList>
            <person name="Park S."/>
            <person name="Yoon J.-H."/>
        </authorList>
    </citation>
    <scope>NUCLEOTIDE SEQUENCE [LARGE SCALE GENOMIC DNA]</scope>
    <source>
        <strain evidence="1 2">YSTF-M3</strain>
    </source>
</reference>
<sequence length="48" mass="5896">MSLNEKQKYTEEELRNRSIQLNPNNEAFWKCRGRKKRPKDWKRTAKST</sequence>
<proteinExistence type="predicted"/>
<dbReference type="EMBL" id="JACGWS010000018">
    <property type="protein sequence ID" value="MBC8757310.1"/>
    <property type="molecule type" value="Genomic_DNA"/>
</dbReference>
<evidence type="ECO:0000313" key="1">
    <source>
        <dbReference type="EMBL" id="MBC8757310.1"/>
    </source>
</evidence>
<dbReference type="RefSeq" id="WP_187564353.1">
    <property type="nucleotide sequence ID" value="NZ_JACGWS010000018.1"/>
</dbReference>
<gene>
    <name evidence="1" type="ORF">H2O64_21755</name>
</gene>
<keyword evidence="2" id="KW-1185">Reference proteome</keyword>
<comment type="caution">
    <text evidence="1">The sequence shown here is derived from an EMBL/GenBank/DDBJ whole genome shotgun (WGS) entry which is preliminary data.</text>
</comment>
<accession>A0ABR7QFF5</accession>
<evidence type="ECO:0000313" key="2">
    <source>
        <dbReference type="Proteomes" id="UP000619238"/>
    </source>
</evidence>
<dbReference type="Proteomes" id="UP000619238">
    <property type="component" value="Unassembled WGS sequence"/>
</dbReference>